<organism evidence="1 2">
    <name type="scientific">Achaetomium macrosporum</name>
    <dbReference type="NCBI Taxonomy" id="79813"/>
    <lineage>
        <taxon>Eukaryota</taxon>
        <taxon>Fungi</taxon>
        <taxon>Dikarya</taxon>
        <taxon>Ascomycota</taxon>
        <taxon>Pezizomycotina</taxon>
        <taxon>Sordariomycetes</taxon>
        <taxon>Sordariomycetidae</taxon>
        <taxon>Sordariales</taxon>
        <taxon>Chaetomiaceae</taxon>
        <taxon>Achaetomium</taxon>
    </lineage>
</organism>
<dbReference type="Proteomes" id="UP001303760">
    <property type="component" value="Unassembled WGS sequence"/>
</dbReference>
<reference evidence="1" key="1">
    <citation type="journal article" date="2023" name="Mol. Phylogenet. Evol.">
        <title>Genome-scale phylogeny and comparative genomics of the fungal order Sordariales.</title>
        <authorList>
            <person name="Hensen N."/>
            <person name="Bonometti L."/>
            <person name="Westerberg I."/>
            <person name="Brannstrom I.O."/>
            <person name="Guillou S."/>
            <person name="Cros-Aarteil S."/>
            <person name="Calhoun S."/>
            <person name="Haridas S."/>
            <person name="Kuo A."/>
            <person name="Mondo S."/>
            <person name="Pangilinan J."/>
            <person name="Riley R."/>
            <person name="LaButti K."/>
            <person name="Andreopoulos B."/>
            <person name="Lipzen A."/>
            <person name="Chen C."/>
            <person name="Yan M."/>
            <person name="Daum C."/>
            <person name="Ng V."/>
            <person name="Clum A."/>
            <person name="Steindorff A."/>
            <person name="Ohm R.A."/>
            <person name="Martin F."/>
            <person name="Silar P."/>
            <person name="Natvig D.O."/>
            <person name="Lalanne C."/>
            <person name="Gautier V."/>
            <person name="Ament-Velasquez S.L."/>
            <person name="Kruys A."/>
            <person name="Hutchinson M.I."/>
            <person name="Powell A.J."/>
            <person name="Barry K."/>
            <person name="Miller A.N."/>
            <person name="Grigoriev I.V."/>
            <person name="Debuchy R."/>
            <person name="Gladieux P."/>
            <person name="Hiltunen Thoren M."/>
            <person name="Johannesson H."/>
        </authorList>
    </citation>
    <scope>NUCLEOTIDE SEQUENCE</scope>
    <source>
        <strain evidence="1">CBS 532.94</strain>
    </source>
</reference>
<keyword evidence="2" id="KW-1185">Reference proteome</keyword>
<name>A0AAN7HH99_9PEZI</name>
<evidence type="ECO:0000313" key="2">
    <source>
        <dbReference type="Proteomes" id="UP001303760"/>
    </source>
</evidence>
<comment type="caution">
    <text evidence="1">The sequence shown here is derived from an EMBL/GenBank/DDBJ whole genome shotgun (WGS) entry which is preliminary data.</text>
</comment>
<reference evidence="1" key="2">
    <citation type="submission" date="2023-05" db="EMBL/GenBank/DDBJ databases">
        <authorList>
            <consortium name="Lawrence Berkeley National Laboratory"/>
            <person name="Steindorff A."/>
            <person name="Hensen N."/>
            <person name="Bonometti L."/>
            <person name="Westerberg I."/>
            <person name="Brannstrom I.O."/>
            <person name="Guillou S."/>
            <person name="Cros-Aarteil S."/>
            <person name="Calhoun S."/>
            <person name="Haridas S."/>
            <person name="Kuo A."/>
            <person name="Mondo S."/>
            <person name="Pangilinan J."/>
            <person name="Riley R."/>
            <person name="Labutti K."/>
            <person name="Andreopoulos B."/>
            <person name="Lipzen A."/>
            <person name="Chen C."/>
            <person name="Yanf M."/>
            <person name="Daum C."/>
            <person name="Ng V."/>
            <person name="Clum A."/>
            <person name="Ohm R."/>
            <person name="Martin F."/>
            <person name="Silar P."/>
            <person name="Natvig D."/>
            <person name="Lalanne C."/>
            <person name="Gautier V."/>
            <person name="Ament-Velasquez S.L."/>
            <person name="Kruys A."/>
            <person name="Hutchinson M.I."/>
            <person name="Powell A.J."/>
            <person name="Barry K."/>
            <person name="Miller A.N."/>
            <person name="Grigoriev I.V."/>
            <person name="Debuchy R."/>
            <person name="Gladieux P."/>
            <person name="Thoren M.H."/>
            <person name="Johannesson H."/>
        </authorList>
    </citation>
    <scope>NUCLEOTIDE SEQUENCE</scope>
    <source>
        <strain evidence="1">CBS 532.94</strain>
    </source>
</reference>
<dbReference type="AlphaFoldDB" id="A0AAN7HH99"/>
<evidence type="ECO:0000313" key="1">
    <source>
        <dbReference type="EMBL" id="KAK4242000.1"/>
    </source>
</evidence>
<dbReference type="EMBL" id="MU860013">
    <property type="protein sequence ID" value="KAK4242000.1"/>
    <property type="molecule type" value="Genomic_DNA"/>
</dbReference>
<proteinExistence type="predicted"/>
<protein>
    <submittedName>
        <fullName evidence="1">Uncharacterized protein</fullName>
    </submittedName>
</protein>
<accession>A0AAN7HH99</accession>
<sequence>MTKNNKRSMATLTPRKAYDIVHVFFAEMLGTTHEHIEDLVRKIETYNTGCRADIARADTSAPQAIREETVRVSLATGDESGRRYVESLGLESRDLQQGCSDKWAYYLRYAQVPAVLAKHFGGGRLLFCPDTMSGNRYRFEYRSAADEVFGVIKSADTNNILGRLSETLRQHIVQAVWDQKPLRLAINRSPAESDDPLLSFICALEP</sequence>
<gene>
    <name evidence="1" type="ORF">C8A03DRAFT_29741</name>
</gene>